<dbReference type="Proteomes" id="UP001486565">
    <property type="component" value="Chromosome"/>
</dbReference>
<evidence type="ECO:0000259" key="2">
    <source>
        <dbReference type="Pfam" id="PF13248"/>
    </source>
</evidence>
<keyword evidence="1" id="KW-1133">Transmembrane helix</keyword>
<evidence type="ECO:0000256" key="1">
    <source>
        <dbReference type="SAM" id="Phobius"/>
    </source>
</evidence>
<protein>
    <submittedName>
        <fullName evidence="3">Zinc ribbon domain-containing protein</fullName>
    </submittedName>
</protein>
<keyword evidence="1" id="KW-0472">Membrane</keyword>
<evidence type="ECO:0000313" key="3">
    <source>
        <dbReference type="EMBL" id="WZL69649.1"/>
    </source>
</evidence>
<proteinExistence type="predicted"/>
<feature type="domain" description="Putative zinc-ribbon" evidence="2">
    <location>
        <begin position="2"/>
        <end position="22"/>
    </location>
</feature>
<dbReference type="InterPro" id="IPR059113">
    <property type="entry name" value="Znf_ribbon"/>
</dbReference>
<keyword evidence="1" id="KW-0812">Transmembrane</keyword>
<dbReference type="Pfam" id="PF13248">
    <property type="entry name" value="Zn_ribbon_3"/>
    <property type="match status" value="1"/>
</dbReference>
<dbReference type="RefSeq" id="WP_341876635.1">
    <property type="nucleotide sequence ID" value="NZ_CP121687.1"/>
</dbReference>
<keyword evidence="4" id="KW-1185">Reference proteome</keyword>
<organism evidence="3 4">
    <name type="scientific">Defluviitalea saccharophila</name>
    <dbReference type="NCBI Taxonomy" id="879970"/>
    <lineage>
        <taxon>Bacteria</taxon>
        <taxon>Bacillati</taxon>
        <taxon>Bacillota</taxon>
        <taxon>Clostridia</taxon>
        <taxon>Lachnospirales</taxon>
        <taxon>Defluviitaleaceae</taxon>
        <taxon>Defluviitalea</taxon>
    </lineage>
</organism>
<feature type="transmembrane region" description="Helical" evidence="1">
    <location>
        <begin position="64"/>
        <end position="83"/>
    </location>
</feature>
<dbReference type="EMBL" id="CP121687">
    <property type="protein sequence ID" value="WZL69649.1"/>
    <property type="molecule type" value="Genomic_DNA"/>
</dbReference>
<reference evidence="3 4" key="1">
    <citation type="submission" date="2023-03" db="EMBL/GenBank/DDBJ databases">
        <title>Novel Species.</title>
        <authorList>
            <person name="Ma S."/>
        </authorList>
    </citation>
    <scope>NUCLEOTIDE SEQUENCE [LARGE SCALE GENOMIC DNA]</scope>
    <source>
        <strain evidence="3 4">LIND6LT2</strain>
    </source>
</reference>
<gene>
    <name evidence="3" type="ORF">QBE51_12805</name>
</gene>
<sequence length="250" mass="29596">MKCVKCGSNLTIDDKFCSYCGSANVYAVQHRKDMLHFREDYYQTKRNVIERSGRKVSRIAKGTIIAGLVVLCFFILLASANAYRISDWVKRAELKKDTNIHKNNLDKLEADRDFFGLASYYQINELYLSDDLREYETIANLSYYYLFIYDYTHQVLNSEKYPYMSTEDLTEYIGDYIKMCYDGFEFDEYRQEQYSETHMAAIQDLRDELETFIHVYLKVPKEDIEKFQQLSAGKIQLVIERSLDDAENEY</sequence>
<evidence type="ECO:0000313" key="4">
    <source>
        <dbReference type="Proteomes" id="UP001486565"/>
    </source>
</evidence>
<accession>A0ABZ2Y5B3</accession>
<name>A0ABZ2Y5B3_9FIRM</name>